<feature type="active site" evidence="7">
    <location>
        <position position="293"/>
    </location>
</feature>
<feature type="chain" id="PRO_5016628082" evidence="9">
    <location>
        <begin position="20"/>
        <end position="406"/>
    </location>
</feature>
<dbReference type="SUPFAM" id="SSF50630">
    <property type="entry name" value="Acid proteases"/>
    <property type="match status" value="1"/>
</dbReference>
<evidence type="ECO:0000256" key="3">
    <source>
        <dbReference type="ARBA" id="ARBA00022750"/>
    </source>
</evidence>
<dbReference type="PANTHER" id="PTHR47966:SF2">
    <property type="entry name" value="ASPERGILLOPEPSIN-1-RELATED"/>
    <property type="match status" value="1"/>
</dbReference>
<keyword evidence="5" id="KW-0325">Glycoprotein</keyword>
<evidence type="ECO:0000259" key="10">
    <source>
        <dbReference type="PROSITE" id="PS51767"/>
    </source>
</evidence>
<gene>
    <name evidence="11" type="ORF">DDE83_004341</name>
</gene>
<dbReference type="PROSITE" id="PS51767">
    <property type="entry name" value="PEPTIDASE_A1"/>
    <property type="match status" value="1"/>
</dbReference>
<evidence type="ECO:0000256" key="1">
    <source>
        <dbReference type="ARBA" id="ARBA00007447"/>
    </source>
</evidence>
<protein>
    <submittedName>
        <fullName evidence="11">Acid protease</fullName>
    </submittedName>
</protein>
<sequence length="406" mass="42742">MPSFAHLTAALAFAGTVAANPIQLNKRSEFSVEQVPRSTYLKNGPEQKVKALRKHGKAVPDSLLKAAEERASNTVVAAAAESGSAPATPGDEYDSLYLSPVTIGSTTVHLDFDTGSSDLWVFSSLQARTQLTGHDYYTVDQSKVKSGYSWRISYGDGSGASGKVYADKVQVGAVTATSQAVEAATSVSSAFTQDTDTDGLLGLAMSSINTVSPVKQTTFFDTVKSQLAQPLFAVNLKYHAAGTYDFGFIDKSKYTGSITYIDADDSQGFWGFSASAYSVGTATTKATVSGILDTGTTLIYTDSAIVRAYYAKVSGAQNSARQGGYIFPCTATTPDFSITVGGVKQTVPGKYINYAPIGDGTCFGGIQTDEGIGFSIFGDIFLKSKYVIHEMGNSGPRLGFAQQAGV</sequence>
<dbReference type="GO" id="GO:0004190">
    <property type="term" value="F:aspartic-type endopeptidase activity"/>
    <property type="evidence" value="ECO:0007669"/>
    <property type="project" value="UniProtKB-KW"/>
</dbReference>
<dbReference type="EMBL" id="QGDH01000053">
    <property type="protein sequence ID" value="RAR11873.1"/>
    <property type="molecule type" value="Genomic_DNA"/>
</dbReference>
<evidence type="ECO:0000313" key="12">
    <source>
        <dbReference type="Proteomes" id="UP000249619"/>
    </source>
</evidence>
<feature type="signal peptide" evidence="9">
    <location>
        <begin position="1"/>
        <end position="19"/>
    </location>
</feature>
<reference evidence="12" key="1">
    <citation type="submission" date="2018-05" db="EMBL/GenBank/DDBJ databases">
        <title>Draft genome sequence of Stemphylium lycopersici strain CIDEFI 213.</title>
        <authorList>
            <person name="Medina R."/>
            <person name="Franco M.E.E."/>
            <person name="Lucentini C.G."/>
            <person name="Saparrat M.C.N."/>
            <person name="Balatti P.A."/>
        </authorList>
    </citation>
    <scope>NUCLEOTIDE SEQUENCE [LARGE SCALE GENOMIC DNA]</scope>
    <source>
        <strain evidence="12">CIDEFI 213</strain>
    </source>
</reference>
<name>A0A364N4S4_STELY</name>
<evidence type="ECO:0000256" key="9">
    <source>
        <dbReference type="SAM" id="SignalP"/>
    </source>
</evidence>
<dbReference type="GO" id="GO:0006508">
    <property type="term" value="P:proteolysis"/>
    <property type="evidence" value="ECO:0007669"/>
    <property type="project" value="UniProtKB-KW"/>
</dbReference>
<dbReference type="InterPro" id="IPR001969">
    <property type="entry name" value="Aspartic_peptidase_AS"/>
</dbReference>
<dbReference type="FunFam" id="2.40.70.10:FF:000026">
    <property type="entry name" value="Endothiapepsin"/>
    <property type="match status" value="1"/>
</dbReference>
<dbReference type="Pfam" id="PF00026">
    <property type="entry name" value="Asp"/>
    <property type="match status" value="1"/>
</dbReference>
<evidence type="ECO:0000256" key="7">
    <source>
        <dbReference type="PIRSR" id="PIRSR601461-1"/>
    </source>
</evidence>
<organism evidence="11 12">
    <name type="scientific">Stemphylium lycopersici</name>
    <name type="common">Tomato gray leaf spot disease fungus</name>
    <name type="synonym">Thyrospora lycopersici</name>
    <dbReference type="NCBI Taxonomy" id="183478"/>
    <lineage>
        <taxon>Eukaryota</taxon>
        <taxon>Fungi</taxon>
        <taxon>Dikarya</taxon>
        <taxon>Ascomycota</taxon>
        <taxon>Pezizomycotina</taxon>
        <taxon>Dothideomycetes</taxon>
        <taxon>Pleosporomycetidae</taxon>
        <taxon>Pleosporales</taxon>
        <taxon>Pleosporineae</taxon>
        <taxon>Pleosporaceae</taxon>
        <taxon>Stemphylium</taxon>
    </lineage>
</organism>
<feature type="domain" description="Peptidase A1" evidence="10">
    <location>
        <begin position="97"/>
        <end position="401"/>
    </location>
</feature>
<evidence type="ECO:0000256" key="4">
    <source>
        <dbReference type="ARBA" id="ARBA00022801"/>
    </source>
</evidence>
<dbReference type="InterPro" id="IPR033121">
    <property type="entry name" value="PEPTIDASE_A1"/>
</dbReference>
<accession>A0A364N4S4</accession>
<proteinExistence type="inferred from homology"/>
<evidence type="ECO:0000256" key="8">
    <source>
        <dbReference type="RuleBase" id="RU000454"/>
    </source>
</evidence>
<comment type="function">
    <text evidence="6">Secreted aspartic endopeptidase that allows assimilation of proteinaceous substrates. The scissile peptide bond is attacked by a nucleophilic water molecule activated by two aspartic residues in the active site. Shows a broad primary substrate specificity. Favors hydrophobic residues at the P1 and P1' positions.</text>
</comment>
<keyword evidence="2 8" id="KW-0645">Protease</keyword>
<comment type="caution">
    <text evidence="11">The sequence shown here is derived from an EMBL/GenBank/DDBJ whole genome shotgun (WGS) entry which is preliminary data.</text>
</comment>
<dbReference type="PANTHER" id="PTHR47966">
    <property type="entry name" value="BETA-SITE APP-CLEAVING ENZYME, ISOFORM A-RELATED"/>
    <property type="match status" value="1"/>
</dbReference>
<feature type="active site" evidence="7">
    <location>
        <position position="113"/>
    </location>
</feature>
<evidence type="ECO:0000256" key="2">
    <source>
        <dbReference type="ARBA" id="ARBA00022670"/>
    </source>
</evidence>
<dbReference type="InterPro" id="IPR034163">
    <property type="entry name" value="Aspergillopepsin-like_cat_dom"/>
</dbReference>
<keyword evidence="9" id="KW-0732">Signal</keyword>
<dbReference type="AlphaFoldDB" id="A0A364N4S4"/>
<comment type="similarity">
    <text evidence="1 8">Belongs to the peptidase A1 family.</text>
</comment>
<evidence type="ECO:0000313" key="11">
    <source>
        <dbReference type="EMBL" id="RAR11873.1"/>
    </source>
</evidence>
<dbReference type="InterPro" id="IPR001461">
    <property type="entry name" value="Aspartic_peptidase_A1"/>
</dbReference>
<dbReference type="Gene3D" id="2.40.70.10">
    <property type="entry name" value="Acid Proteases"/>
    <property type="match status" value="2"/>
</dbReference>
<dbReference type="STRING" id="183478.A0A364N4S4"/>
<keyword evidence="3 8" id="KW-0064">Aspartyl protease</keyword>
<dbReference type="Proteomes" id="UP000249619">
    <property type="component" value="Unassembled WGS sequence"/>
</dbReference>
<dbReference type="PRINTS" id="PR00792">
    <property type="entry name" value="PEPSIN"/>
</dbReference>
<keyword evidence="12" id="KW-1185">Reference proteome</keyword>
<evidence type="ECO:0000256" key="6">
    <source>
        <dbReference type="ARBA" id="ARBA00055396"/>
    </source>
</evidence>
<dbReference type="PROSITE" id="PS00141">
    <property type="entry name" value="ASP_PROTEASE"/>
    <property type="match status" value="1"/>
</dbReference>
<dbReference type="CDD" id="cd06097">
    <property type="entry name" value="Aspergillopepsin_like"/>
    <property type="match status" value="1"/>
</dbReference>
<dbReference type="InterPro" id="IPR021109">
    <property type="entry name" value="Peptidase_aspartic_dom_sf"/>
</dbReference>
<dbReference type="FunFam" id="2.40.70.10:FF:000024">
    <property type="entry name" value="Endothiapepsin"/>
    <property type="match status" value="1"/>
</dbReference>
<keyword evidence="4 8" id="KW-0378">Hydrolase</keyword>
<evidence type="ECO:0000256" key="5">
    <source>
        <dbReference type="ARBA" id="ARBA00023180"/>
    </source>
</evidence>